<sequence>MLEGERHAAAAAAETALGMQRLCGELVGTLQAQMEKVVALTEKMDEELRVKDAAIATLEQEKYALVTPDETSVVEKSKADAAKAREIAHHHVKALKLSRDEAAAKDKAKDEEIARLRTLLREREMEVEVRDREVRGLKDVGRRMDGDYRTEVEKHAVYARQQKWKIEDMEKELNGIKVGKQEVSKLVDGVVEECADL</sequence>
<protein>
    <submittedName>
        <fullName evidence="1">Uncharacterized protein</fullName>
    </submittedName>
</protein>
<dbReference type="RefSeq" id="XP_033650819.1">
    <property type="nucleotide sequence ID" value="XM_033799034.1"/>
</dbReference>
<proteinExistence type="predicted"/>
<name>A0A6A6J9L7_WESOR</name>
<organism evidence="1 2">
    <name type="scientific">Westerdykella ornata</name>
    <dbReference type="NCBI Taxonomy" id="318751"/>
    <lineage>
        <taxon>Eukaryota</taxon>
        <taxon>Fungi</taxon>
        <taxon>Dikarya</taxon>
        <taxon>Ascomycota</taxon>
        <taxon>Pezizomycotina</taxon>
        <taxon>Dothideomycetes</taxon>
        <taxon>Pleosporomycetidae</taxon>
        <taxon>Pleosporales</taxon>
        <taxon>Sporormiaceae</taxon>
        <taxon>Westerdykella</taxon>
    </lineage>
</organism>
<dbReference type="GeneID" id="54552209"/>
<evidence type="ECO:0000313" key="1">
    <source>
        <dbReference type="EMBL" id="KAF2273280.1"/>
    </source>
</evidence>
<gene>
    <name evidence="1" type="ORF">EI97DRAFT_436160</name>
</gene>
<dbReference type="AlphaFoldDB" id="A0A6A6J9L7"/>
<evidence type="ECO:0000313" key="2">
    <source>
        <dbReference type="Proteomes" id="UP000800097"/>
    </source>
</evidence>
<dbReference type="Proteomes" id="UP000800097">
    <property type="component" value="Unassembled WGS sequence"/>
</dbReference>
<dbReference type="EMBL" id="ML986511">
    <property type="protein sequence ID" value="KAF2273280.1"/>
    <property type="molecule type" value="Genomic_DNA"/>
</dbReference>
<keyword evidence="2" id="KW-1185">Reference proteome</keyword>
<accession>A0A6A6J9L7</accession>
<reference evidence="1" key="1">
    <citation type="journal article" date="2020" name="Stud. Mycol.">
        <title>101 Dothideomycetes genomes: a test case for predicting lifestyles and emergence of pathogens.</title>
        <authorList>
            <person name="Haridas S."/>
            <person name="Albert R."/>
            <person name="Binder M."/>
            <person name="Bloem J."/>
            <person name="Labutti K."/>
            <person name="Salamov A."/>
            <person name="Andreopoulos B."/>
            <person name="Baker S."/>
            <person name="Barry K."/>
            <person name="Bills G."/>
            <person name="Bluhm B."/>
            <person name="Cannon C."/>
            <person name="Castanera R."/>
            <person name="Culley D."/>
            <person name="Daum C."/>
            <person name="Ezra D."/>
            <person name="Gonzalez J."/>
            <person name="Henrissat B."/>
            <person name="Kuo A."/>
            <person name="Liang C."/>
            <person name="Lipzen A."/>
            <person name="Lutzoni F."/>
            <person name="Magnuson J."/>
            <person name="Mondo S."/>
            <person name="Nolan M."/>
            <person name="Ohm R."/>
            <person name="Pangilinan J."/>
            <person name="Park H.-J."/>
            <person name="Ramirez L."/>
            <person name="Alfaro M."/>
            <person name="Sun H."/>
            <person name="Tritt A."/>
            <person name="Yoshinaga Y."/>
            <person name="Zwiers L.-H."/>
            <person name="Turgeon B."/>
            <person name="Goodwin S."/>
            <person name="Spatafora J."/>
            <person name="Crous P."/>
            <person name="Grigoriev I."/>
        </authorList>
    </citation>
    <scope>NUCLEOTIDE SEQUENCE</scope>
    <source>
        <strain evidence="1">CBS 379.55</strain>
    </source>
</reference>